<dbReference type="Proteomes" id="UP000292665">
    <property type="component" value="Unassembled WGS sequence"/>
</dbReference>
<dbReference type="CDD" id="cd04647">
    <property type="entry name" value="LbH_MAT_like"/>
    <property type="match status" value="1"/>
</dbReference>
<organism evidence="3 4">
    <name type="scientific">[Ruminococcus] torques</name>
    <dbReference type="NCBI Taxonomy" id="33039"/>
    <lineage>
        <taxon>Bacteria</taxon>
        <taxon>Bacillati</taxon>
        <taxon>Bacillota</taxon>
        <taxon>Clostridia</taxon>
        <taxon>Lachnospirales</taxon>
        <taxon>Lachnospiraceae</taxon>
        <taxon>Mediterraneibacter</taxon>
    </lineage>
</organism>
<reference evidence="3 4" key="1">
    <citation type="journal article" date="2019" name="Science, e1252229">
        <title>Invertible promoters mediate bacterial phase variation, antibiotic resistance, and host adaptation in the gut.</title>
        <authorList>
            <person name="Jiang X."/>
            <person name="Hall A.B."/>
            <person name="Arthur T.D."/>
            <person name="Plichta D.R."/>
            <person name="Covington C.T."/>
            <person name="Poyet M."/>
            <person name="Crothers J."/>
            <person name="Moses P.L."/>
            <person name="Tolonen A.C."/>
            <person name="Vlamakis H."/>
            <person name="Alm E.J."/>
            <person name="Xavier R.J."/>
        </authorList>
    </citation>
    <scope>NUCLEOTIDE SEQUENCE [LARGE SCALE GENOMIC DNA]</scope>
    <source>
        <strain evidence="4">aa_0143</strain>
    </source>
</reference>
<dbReference type="AlphaFoldDB" id="A0A4Q5C6K1"/>
<dbReference type="InterPro" id="IPR011004">
    <property type="entry name" value="Trimer_LpxA-like_sf"/>
</dbReference>
<comment type="similarity">
    <text evidence="1">Belongs to the transferase hexapeptide repeat family.</text>
</comment>
<dbReference type="GO" id="GO:0005829">
    <property type="term" value="C:cytosol"/>
    <property type="evidence" value="ECO:0007669"/>
    <property type="project" value="TreeGrafter"/>
</dbReference>
<evidence type="ECO:0000313" key="3">
    <source>
        <dbReference type="EMBL" id="RYS77747.1"/>
    </source>
</evidence>
<dbReference type="SUPFAM" id="SSF51161">
    <property type="entry name" value="Trimeric LpxA-like enzymes"/>
    <property type="match status" value="1"/>
</dbReference>
<accession>A0A4Q5C6K1</accession>
<keyword evidence="3" id="KW-0012">Acyltransferase</keyword>
<gene>
    <name evidence="3" type="ORF">EAI93_12095</name>
</gene>
<evidence type="ECO:0000256" key="2">
    <source>
        <dbReference type="ARBA" id="ARBA00022679"/>
    </source>
</evidence>
<sequence length="170" mass="18381">MNIYKKSKKSFLLFVINTILKGTHFFKIKRVLLNQCEGVLIGENAKVVAPIYMPVYSELEVGDDSWIGKNFSLEGNGKVIIGNYCDLGPGVTCVTGTHKIGKKDRRAGEGYNGTVRIGDGTWIGTKSILLVNNTVGEGCVVGAASIITKDIEANGVYAGCPAKLIRRLEE</sequence>
<dbReference type="InterPro" id="IPR051159">
    <property type="entry name" value="Hexapeptide_acetyltransf"/>
</dbReference>
<evidence type="ECO:0000313" key="4">
    <source>
        <dbReference type="Proteomes" id="UP000292665"/>
    </source>
</evidence>
<dbReference type="EMBL" id="RCYR01000031">
    <property type="protein sequence ID" value="RYS77747.1"/>
    <property type="molecule type" value="Genomic_DNA"/>
</dbReference>
<proteinExistence type="inferred from homology"/>
<dbReference type="PANTHER" id="PTHR23416">
    <property type="entry name" value="SIALIC ACID SYNTHASE-RELATED"/>
    <property type="match status" value="1"/>
</dbReference>
<evidence type="ECO:0000256" key="1">
    <source>
        <dbReference type="ARBA" id="ARBA00007274"/>
    </source>
</evidence>
<name>A0A4Q5C6K1_9FIRM</name>
<comment type="caution">
    <text evidence="3">The sequence shown here is derived from an EMBL/GenBank/DDBJ whole genome shotgun (WGS) entry which is preliminary data.</text>
</comment>
<dbReference type="GO" id="GO:0008374">
    <property type="term" value="F:O-acyltransferase activity"/>
    <property type="evidence" value="ECO:0007669"/>
    <property type="project" value="TreeGrafter"/>
</dbReference>
<dbReference type="Gene3D" id="2.160.10.10">
    <property type="entry name" value="Hexapeptide repeat proteins"/>
    <property type="match status" value="1"/>
</dbReference>
<dbReference type="RefSeq" id="WP_129795014.1">
    <property type="nucleotide sequence ID" value="NZ_JAKNIZ010000028.1"/>
</dbReference>
<protein>
    <submittedName>
        <fullName evidence="3">Acyltransferase</fullName>
    </submittedName>
</protein>
<dbReference type="PANTHER" id="PTHR23416:SF23">
    <property type="entry name" value="ACETYLTRANSFERASE C18B11.09C-RELATED"/>
    <property type="match status" value="1"/>
</dbReference>
<keyword evidence="2 3" id="KW-0808">Transferase</keyword>